<name>A0A2I1PDW6_9MICO</name>
<evidence type="ECO:0000256" key="4">
    <source>
        <dbReference type="SAM" id="MobiDB-lite"/>
    </source>
</evidence>
<accession>A0A2I1PDW6</accession>
<dbReference type="GO" id="GO:0006637">
    <property type="term" value="P:acyl-CoA metabolic process"/>
    <property type="evidence" value="ECO:0007669"/>
    <property type="project" value="TreeGrafter"/>
</dbReference>
<evidence type="ECO:0000256" key="1">
    <source>
        <dbReference type="ARBA" id="ARBA00010458"/>
    </source>
</evidence>
<dbReference type="InterPro" id="IPR033120">
    <property type="entry name" value="HOTDOG_ACOT"/>
</dbReference>
<dbReference type="PROSITE" id="PS51770">
    <property type="entry name" value="HOTDOG_ACOT"/>
    <property type="match status" value="1"/>
</dbReference>
<reference evidence="6 7" key="1">
    <citation type="submission" date="2017-12" db="EMBL/GenBank/DDBJ databases">
        <title>Phylogenetic diversity of female urinary microbiome.</title>
        <authorList>
            <person name="Thomas-White K."/>
            <person name="Wolfe A.J."/>
        </authorList>
    </citation>
    <scope>NUCLEOTIDE SEQUENCE [LARGE SCALE GENOMIC DNA]</scope>
    <source>
        <strain evidence="6 7">UMB1298</strain>
    </source>
</reference>
<dbReference type="GO" id="GO:0009062">
    <property type="term" value="P:fatty acid catabolic process"/>
    <property type="evidence" value="ECO:0007669"/>
    <property type="project" value="TreeGrafter"/>
</dbReference>
<dbReference type="Proteomes" id="UP000234206">
    <property type="component" value="Unassembled WGS sequence"/>
</dbReference>
<evidence type="ECO:0000256" key="2">
    <source>
        <dbReference type="ARBA" id="ARBA00022801"/>
    </source>
</evidence>
<feature type="compositionally biased region" description="Pro residues" evidence="4">
    <location>
        <begin position="25"/>
        <end position="45"/>
    </location>
</feature>
<sequence length="169" mass="17960">MPSAFHVAGPGRWGAAGAYGEHGPSPSPPERNPVPHTPDPEPTTPPADWHPSIRVTAMPADANPYGDIFGGWLMSQMDLAAGSLASLRAKGRAATVAVDSMSFVRPVTVGAEVTVYTHLEHEGRTSMKVAVQAWARDRHSEAEELITCGLFTFVATDDNGRPRPLPQVG</sequence>
<dbReference type="InterPro" id="IPR040170">
    <property type="entry name" value="Cytosol_ACT"/>
</dbReference>
<dbReference type="PANTHER" id="PTHR11049">
    <property type="entry name" value="ACYL COENZYME A THIOESTER HYDROLASE"/>
    <property type="match status" value="1"/>
</dbReference>
<dbReference type="SUPFAM" id="SSF54637">
    <property type="entry name" value="Thioesterase/thiol ester dehydrase-isomerase"/>
    <property type="match status" value="1"/>
</dbReference>
<evidence type="ECO:0000256" key="3">
    <source>
        <dbReference type="PROSITE-ProRule" id="PRU01106"/>
    </source>
</evidence>
<evidence type="ECO:0000313" key="7">
    <source>
        <dbReference type="Proteomes" id="UP000234206"/>
    </source>
</evidence>
<dbReference type="Gene3D" id="3.10.129.10">
    <property type="entry name" value="Hotdog Thioesterase"/>
    <property type="match status" value="1"/>
</dbReference>
<gene>
    <name evidence="6" type="ORF">CYJ76_00820</name>
</gene>
<evidence type="ECO:0000313" key="6">
    <source>
        <dbReference type="EMBL" id="PKZ42823.1"/>
    </source>
</evidence>
<comment type="similarity">
    <text evidence="1">Belongs to the acyl coenzyme A hydrolase family.</text>
</comment>
<keyword evidence="2 3" id="KW-0378">Hydrolase</keyword>
<keyword evidence="7" id="KW-1185">Reference proteome</keyword>
<dbReference type="AlphaFoldDB" id="A0A2I1PDW6"/>
<dbReference type="OrthoDB" id="9809430at2"/>
<dbReference type="GO" id="GO:0052816">
    <property type="term" value="F:long-chain fatty acyl-CoA hydrolase activity"/>
    <property type="evidence" value="ECO:0007669"/>
    <property type="project" value="TreeGrafter"/>
</dbReference>
<evidence type="ECO:0000259" key="5">
    <source>
        <dbReference type="PROSITE" id="PS51770"/>
    </source>
</evidence>
<organism evidence="6 7">
    <name type="scientific">Kytococcus schroeteri</name>
    <dbReference type="NCBI Taxonomy" id="138300"/>
    <lineage>
        <taxon>Bacteria</taxon>
        <taxon>Bacillati</taxon>
        <taxon>Actinomycetota</taxon>
        <taxon>Actinomycetes</taxon>
        <taxon>Micrococcales</taxon>
        <taxon>Kytococcaceae</taxon>
        <taxon>Kytococcus</taxon>
    </lineage>
</organism>
<dbReference type="CDD" id="cd03442">
    <property type="entry name" value="BFIT_BACH"/>
    <property type="match status" value="1"/>
</dbReference>
<dbReference type="EMBL" id="PKIZ01000001">
    <property type="protein sequence ID" value="PKZ42823.1"/>
    <property type="molecule type" value="Genomic_DNA"/>
</dbReference>
<dbReference type="InterPro" id="IPR006683">
    <property type="entry name" value="Thioestr_dom"/>
</dbReference>
<feature type="domain" description="HotDog ACOT-type" evidence="5">
    <location>
        <begin position="47"/>
        <end position="159"/>
    </location>
</feature>
<comment type="caution">
    <text evidence="6">The sequence shown here is derived from an EMBL/GenBank/DDBJ whole genome shotgun (WGS) entry which is preliminary data.</text>
</comment>
<proteinExistence type="inferred from homology"/>
<dbReference type="PANTHER" id="PTHR11049:SF5">
    <property type="entry name" value="ACYL-COA THIOESTER HYDROLASE YCIA"/>
    <property type="match status" value="1"/>
</dbReference>
<dbReference type="GO" id="GO:0005829">
    <property type="term" value="C:cytosol"/>
    <property type="evidence" value="ECO:0007669"/>
    <property type="project" value="TreeGrafter"/>
</dbReference>
<dbReference type="Pfam" id="PF03061">
    <property type="entry name" value="4HBT"/>
    <property type="match status" value="1"/>
</dbReference>
<feature type="region of interest" description="Disordered" evidence="4">
    <location>
        <begin position="1"/>
        <end position="51"/>
    </location>
</feature>
<dbReference type="InterPro" id="IPR029069">
    <property type="entry name" value="HotDog_dom_sf"/>
</dbReference>
<protein>
    <submittedName>
        <fullName evidence="6">Acyl-CoA thioesterase</fullName>
    </submittedName>
</protein>